<feature type="compositionally biased region" description="Polar residues" evidence="1">
    <location>
        <begin position="128"/>
        <end position="142"/>
    </location>
</feature>
<organism evidence="2 3">
    <name type="scientific">Lithospermum erythrorhizon</name>
    <name type="common">Purple gromwell</name>
    <name type="synonym">Lithospermum officinale var. erythrorhizon</name>
    <dbReference type="NCBI Taxonomy" id="34254"/>
    <lineage>
        <taxon>Eukaryota</taxon>
        <taxon>Viridiplantae</taxon>
        <taxon>Streptophyta</taxon>
        <taxon>Embryophyta</taxon>
        <taxon>Tracheophyta</taxon>
        <taxon>Spermatophyta</taxon>
        <taxon>Magnoliopsida</taxon>
        <taxon>eudicotyledons</taxon>
        <taxon>Gunneridae</taxon>
        <taxon>Pentapetalae</taxon>
        <taxon>asterids</taxon>
        <taxon>lamiids</taxon>
        <taxon>Boraginales</taxon>
        <taxon>Boraginaceae</taxon>
        <taxon>Boraginoideae</taxon>
        <taxon>Lithospermeae</taxon>
        <taxon>Lithospermum</taxon>
    </lineage>
</organism>
<dbReference type="EMBL" id="BAABME010019102">
    <property type="protein sequence ID" value="GAA0156060.1"/>
    <property type="molecule type" value="Genomic_DNA"/>
</dbReference>
<evidence type="ECO:0000313" key="3">
    <source>
        <dbReference type="Proteomes" id="UP001454036"/>
    </source>
</evidence>
<protein>
    <submittedName>
        <fullName evidence="2">Uncharacterized protein</fullName>
    </submittedName>
</protein>
<name>A0AAV3PXT7_LITER</name>
<feature type="region of interest" description="Disordered" evidence="1">
    <location>
        <begin position="294"/>
        <end position="333"/>
    </location>
</feature>
<sequence>MGHSNGFPSRMLIRGGCPQYEFILQDVQLRPSRIPFLFTHSIGGEEYALFREPGKADKALTPSQVNYKAIVSGKAMMKRVLGSEGPAITPSLPKGAPPSSYEKSDLVDQTATSKVFLDLTSDMEDAPQPSSSLPKVSDTSPQYPSPIQGIWYPGLPSKSAVPRTSHHSPDPSVGFMPIGSEEGYKSGHPYFVDTPYVLPSGGREELRSNHTATEGKLAYELETTKANSQKIASDLEKCKDELARVQSRLEGCMVENEDLHSRLSMAENSATTAIEDFKKYVTDLGEDYVVELFDDLPDDEDEDLGADDDEDGDEDNDVGDDGENDAEEIQFLS</sequence>
<comment type="caution">
    <text evidence="2">The sequence shown here is derived from an EMBL/GenBank/DDBJ whole genome shotgun (WGS) entry which is preliminary data.</text>
</comment>
<keyword evidence="3" id="KW-1185">Reference proteome</keyword>
<proteinExistence type="predicted"/>
<dbReference type="AlphaFoldDB" id="A0AAV3PXT7"/>
<evidence type="ECO:0000256" key="1">
    <source>
        <dbReference type="SAM" id="MobiDB-lite"/>
    </source>
</evidence>
<feature type="region of interest" description="Disordered" evidence="1">
    <location>
        <begin position="122"/>
        <end position="145"/>
    </location>
</feature>
<dbReference type="Proteomes" id="UP001454036">
    <property type="component" value="Unassembled WGS sequence"/>
</dbReference>
<feature type="region of interest" description="Disordered" evidence="1">
    <location>
        <begin position="85"/>
        <end position="107"/>
    </location>
</feature>
<evidence type="ECO:0000313" key="2">
    <source>
        <dbReference type="EMBL" id="GAA0156060.1"/>
    </source>
</evidence>
<accession>A0AAV3PXT7</accession>
<gene>
    <name evidence="2" type="ORF">LIER_38209</name>
</gene>
<reference evidence="2 3" key="1">
    <citation type="submission" date="2024-01" db="EMBL/GenBank/DDBJ databases">
        <title>The complete chloroplast genome sequence of Lithospermum erythrorhizon: insights into the phylogenetic relationship among Boraginaceae species and the maternal lineages of purple gromwells.</title>
        <authorList>
            <person name="Okada T."/>
            <person name="Watanabe K."/>
        </authorList>
    </citation>
    <scope>NUCLEOTIDE SEQUENCE [LARGE SCALE GENOMIC DNA]</scope>
</reference>